<dbReference type="Gene3D" id="3.10.100.10">
    <property type="entry name" value="Mannose-Binding Protein A, subunit A"/>
    <property type="match status" value="1"/>
</dbReference>
<dbReference type="InterPro" id="IPR001304">
    <property type="entry name" value="C-type_lectin-like"/>
</dbReference>
<dbReference type="SMART" id="SM00034">
    <property type="entry name" value="CLECT"/>
    <property type="match status" value="1"/>
</dbReference>
<dbReference type="SUPFAM" id="SSF56436">
    <property type="entry name" value="C-type lectin-like"/>
    <property type="match status" value="1"/>
</dbReference>
<dbReference type="OrthoDB" id="8950604at2759"/>
<evidence type="ECO:0000313" key="6">
    <source>
        <dbReference type="Proteomes" id="UP000001811"/>
    </source>
</evidence>
<dbReference type="Ensembl" id="ENSOCUT00000010891.4">
    <property type="protein sequence ID" value="ENSOCUP00000009370.2"/>
    <property type="gene ID" value="ENSOCUG00000010890.4"/>
</dbReference>
<protein>
    <recommendedName>
        <fullName evidence="4">C-type lectin domain-containing protein</fullName>
    </recommendedName>
</protein>
<name>G1T070_RABIT</name>
<dbReference type="InterPro" id="IPR016187">
    <property type="entry name" value="CTDL_fold"/>
</dbReference>
<evidence type="ECO:0000259" key="4">
    <source>
        <dbReference type="PROSITE" id="PS50041"/>
    </source>
</evidence>
<dbReference type="Pfam" id="PF00059">
    <property type="entry name" value="Lectin_C"/>
    <property type="match status" value="1"/>
</dbReference>
<dbReference type="eggNOG" id="KOG4297">
    <property type="taxonomic scope" value="Eukaryota"/>
</dbReference>
<dbReference type="PROSITE" id="PS00615">
    <property type="entry name" value="C_TYPE_LECTIN_1"/>
    <property type="match status" value="1"/>
</dbReference>
<accession>G1T070</accession>
<feature type="domain" description="C-type lectin" evidence="4">
    <location>
        <begin position="116"/>
        <end position="230"/>
    </location>
</feature>
<keyword evidence="2" id="KW-1015">Disulfide bond</keyword>
<dbReference type="InParanoid" id="G1T070"/>
<dbReference type="Proteomes" id="UP000001811">
    <property type="component" value="Unplaced"/>
</dbReference>
<dbReference type="KEGG" id="ocu:100338696"/>
<dbReference type="SMR" id="G1T070"/>
<reference evidence="5" key="3">
    <citation type="submission" date="2025-09" db="UniProtKB">
        <authorList>
            <consortium name="Ensembl"/>
        </authorList>
    </citation>
    <scope>IDENTIFICATION</scope>
    <source>
        <strain evidence="5">Thorbecke</strain>
    </source>
</reference>
<keyword evidence="3" id="KW-0812">Transmembrane</keyword>
<dbReference type="PaxDb" id="9986-ENSOCUP00000009370"/>
<dbReference type="HOGENOM" id="CLU_049894_7_3_1"/>
<dbReference type="CDD" id="cd03590">
    <property type="entry name" value="CLECT_DC-SIGN_like"/>
    <property type="match status" value="1"/>
</dbReference>
<dbReference type="InterPro" id="IPR016186">
    <property type="entry name" value="C-type_lectin-like/link_sf"/>
</dbReference>
<evidence type="ECO:0000256" key="1">
    <source>
        <dbReference type="ARBA" id="ARBA00022734"/>
    </source>
</evidence>
<dbReference type="PANTHER" id="PTHR22803">
    <property type="entry name" value="MANNOSE, PHOSPHOLIPASE, LECTIN RECEPTOR RELATED"/>
    <property type="match status" value="1"/>
</dbReference>
<dbReference type="FunCoup" id="G1T070">
    <property type="interactions" value="28"/>
</dbReference>
<dbReference type="STRING" id="9986.ENSOCUP00000009370"/>
<dbReference type="OMA" id="GQDCVEF"/>
<keyword evidence="3" id="KW-0472">Membrane</keyword>
<organism evidence="5 6">
    <name type="scientific">Oryctolagus cuniculus</name>
    <name type="common">Rabbit</name>
    <dbReference type="NCBI Taxonomy" id="9986"/>
    <lineage>
        <taxon>Eukaryota</taxon>
        <taxon>Metazoa</taxon>
        <taxon>Chordata</taxon>
        <taxon>Craniata</taxon>
        <taxon>Vertebrata</taxon>
        <taxon>Euteleostomi</taxon>
        <taxon>Mammalia</taxon>
        <taxon>Eutheria</taxon>
        <taxon>Euarchontoglires</taxon>
        <taxon>Glires</taxon>
        <taxon>Lagomorpha</taxon>
        <taxon>Leporidae</taxon>
        <taxon>Oryctolagus</taxon>
    </lineage>
</organism>
<dbReference type="GeneTree" id="ENSGT00940000155012"/>
<keyword evidence="6" id="KW-1185">Reference proteome</keyword>
<gene>
    <name evidence="5" type="primary">LOC100338696</name>
</gene>
<evidence type="ECO:0000256" key="3">
    <source>
        <dbReference type="SAM" id="Phobius"/>
    </source>
</evidence>
<feature type="transmembrane region" description="Helical" evidence="3">
    <location>
        <begin position="53"/>
        <end position="72"/>
    </location>
</feature>
<dbReference type="InterPro" id="IPR033989">
    <property type="entry name" value="CD209-like_CTLD"/>
</dbReference>
<evidence type="ECO:0000313" key="5">
    <source>
        <dbReference type="Ensembl" id="ENSOCUP00000009370.2"/>
    </source>
</evidence>
<reference evidence="5 6" key="1">
    <citation type="journal article" date="2011" name="Nature">
        <title>A high-resolution map of human evolutionary constraint using 29 mammals.</title>
        <authorList>
            <person name="Lindblad-Toh K."/>
            <person name="Garber M."/>
            <person name="Zuk O."/>
            <person name="Lin M.F."/>
            <person name="Parker B.J."/>
            <person name="Washietl S."/>
            <person name="Kheradpour P."/>
            <person name="Ernst J."/>
            <person name="Jordan G."/>
            <person name="Mauceli E."/>
            <person name="Ward L.D."/>
            <person name="Lowe C.B."/>
            <person name="Holloway A.K."/>
            <person name="Clamp M."/>
            <person name="Gnerre S."/>
            <person name="Alfoldi J."/>
            <person name="Beal K."/>
            <person name="Chang J."/>
            <person name="Clawson H."/>
            <person name="Cuff J."/>
            <person name="Di Palma F."/>
            <person name="Fitzgerald S."/>
            <person name="Flicek P."/>
            <person name="Guttman M."/>
            <person name="Hubisz M.J."/>
            <person name="Jaffe D.B."/>
            <person name="Jungreis I."/>
            <person name="Kent W.J."/>
            <person name="Kostka D."/>
            <person name="Lara M."/>
            <person name="Martins A.L."/>
            <person name="Massingham T."/>
            <person name="Moltke I."/>
            <person name="Raney B.J."/>
            <person name="Rasmussen M.D."/>
            <person name="Robinson J."/>
            <person name="Stark A."/>
            <person name="Vilella A.J."/>
            <person name="Wen J."/>
            <person name="Xie X."/>
            <person name="Zody M.C."/>
            <person name="Baldwin J."/>
            <person name="Bloom T."/>
            <person name="Chin C.W."/>
            <person name="Heiman D."/>
            <person name="Nicol R."/>
            <person name="Nusbaum C."/>
            <person name="Young S."/>
            <person name="Wilkinson J."/>
            <person name="Worley K.C."/>
            <person name="Kovar C.L."/>
            <person name="Muzny D.M."/>
            <person name="Gibbs R.A."/>
            <person name="Cree A."/>
            <person name="Dihn H.H."/>
            <person name="Fowler G."/>
            <person name="Jhangiani S."/>
            <person name="Joshi V."/>
            <person name="Lee S."/>
            <person name="Lewis L.R."/>
            <person name="Nazareth L.V."/>
            <person name="Okwuonu G."/>
            <person name="Santibanez J."/>
            <person name="Warren W.C."/>
            <person name="Mardis E.R."/>
            <person name="Weinstock G.M."/>
            <person name="Wilson R.K."/>
            <person name="Delehaunty K."/>
            <person name="Dooling D."/>
            <person name="Fronik C."/>
            <person name="Fulton L."/>
            <person name="Fulton B."/>
            <person name="Graves T."/>
            <person name="Minx P."/>
            <person name="Sodergren E."/>
            <person name="Birney E."/>
            <person name="Margulies E.H."/>
            <person name="Herrero J."/>
            <person name="Green E.D."/>
            <person name="Haussler D."/>
            <person name="Siepel A."/>
            <person name="Goldman N."/>
            <person name="Pollard K.S."/>
            <person name="Pedersen J.S."/>
            <person name="Lander E.S."/>
            <person name="Kellis M."/>
        </authorList>
    </citation>
    <scope>NUCLEOTIDE SEQUENCE [LARGE SCALE GENOMIC DNA]</scope>
    <source>
        <strain evidence="6">Thorbecke</strain>
    </source>
</reference>
<dbReference type="GO" id="GO:0030246">
    <property type="term" value="F:carbohydrate binding"/>
    <property type="evidence" value="ECO:0007669"/>
    <property type="project" value="UniProtKB-KW"/>
</dbReference>
<reference evidence="5" key="2">
    <citation type="submission" date="2025-08" db="UniProtKB">
        <authorList>
            <consortium name="Ensembl"/>
        </authorList>
    </citation>
    <scope>IDENTIFICATION</scope>
    <source>
        <strain evidence="5">Thorbecke</strain>
    </source>
</reference>
<dbReference type="InterPro" id="IPR018378">
    <property type="entry name" value="C-type_lectin_CS"/>
</dbReference>
<evidence type="ECO:0000256" key="2">
    <source>
        <dbReference type="ARBA" id="ARBA00023157"/>
    </source>
</evidence>
<keyword evidence="1" id="KW-0430">Lectin</keyword>
<dbReference type="PROSITE" id="PS50041">
    <property type="entry name" value="C_TYPE_LECTIN_2"/>
    <property type="match status" value="1"/>
</dbReference>
<dbReference type="AlphaFoldDB" id="G1T070"/>
<proteinExistence type="predicted"/>
<sequence>MNDTKAARVQPLDPLEEEDLIGGSPRDSRTDFGLGRVQGLKSFAGHLGRHRHLLLQFLCFTLFTVLLVAILAQVSKVRSCHKQELSKEGEIVQDLRQLKAGVAHLCRRCSWDWTFFQEHCYFFSKSQRNWHDSLSACQEMGAQLVIVQSAEEQSFLQQTSKSKGSTWMGLSDLNKEATWHWVDGSALLLSFMKYWNPGEPNNHGEEDCGEFSGNGWNDNKCEVENFWVCKQPANSCADN</sequence>
<dbReference type="InterPro" id="IPR050111">
    <property type="entry name" value="C-type_lectin/snaclec_domain"/>
</dbReference>
<keyword evidence="3" id="KW-1133">Transmembrane helix</keyword>
<dbReference type="Bgee" id="ENSOCUG00000010890">
    <property type="expression patterns" value="Expressed in zone of skin and 10 other cell types or tissues"/>
</dbReference>